<gene>
    <name evidence="2" type="ordered locus">Acid_0363</name>
</gene>
<dbReference type="STRING" id="234267.Acid_0363"/>
<feature type="domain" description="Cupin type-2" evidence="1">
    <location>
        <begin position="163"/>
        <end position="229"/>
    </location>
</feature>
<sequence>MQRLGFTRSAHRSDHLLLTPDTFVRAPLPGMTGATAIVHAAPALGTAFTQYTAEFEPGGSLGPAYGQRFVYVLDGVINAAGRTLSADDYCYLPTGAGTEVVAQGKARASVIERPYQRLAGRVEPAILSGSERAIAPKPLLDDADIEVRCLLTDDFAFDFAVNTMTYQPGAVLPMVEIHVMEHGLVMLSGGGIYRLGDCWYPVTAGDFIWMGPYCPQWFGALGKVPAKYLIYKDWNRHPGGAVI</sequence>
<dbReference type="GO" id="GO:0071522">
    <property type="term" value="F:ureidoglycine aminohydrolase activity"/>
    <property type="evidence" value="ECO:0007669"/>
    <property type="project" value="InterPro"/>
</dbReference>
<proteinExistence type="predicted"/>
<dbReference type="CDD" id="cd02212">
    <property type="entry name" value="cupin_UGlyAH_C"/>
    <property type="match status" value="1"/>
</dbReference>
<dbReference type="InParanoid" id="Q02C41"/>
<dbReference type="SUPFAM" id="SSF51182">
    <property type="entry name" value="RmlC-like cupins"/>
    <property type="match status" value="1"/>
</dbReference>
<name>Q02C41_SOLUE</name>
<protein>
    <submittedName>
        <fullName evidence="2">Cupin 2, conserved barrel domain protein</fullName>
    </submittedName>
</protein>
<dbReference type="Gene3D" id="2.60.120.10">
    <property type="entry name" value="Jelly Rolls"/>
    <property type="match status" value="1"/>
</dbReference>
<dbReference type="InterPro" id="IPR044697">
    <property type="entry name" value="UGlyAH_cupin_C"/>
</dbReference>
<dbReference type="InterPro" id="IPR014710">
    <property type="entry name" value="RmlC-like_jellyroll"/>
</dbReference>
<dbReference type="InterPro" id="IPR017627">
    <property type="entry name" value="UGHY"/>
</dbReference>
<accession>Q02C41</accession>
<dbReference type="InterPro" id="IPR013096">
    <property type="entry name" value="Cupin_2"/>
</dbReference>
<evidence type="ECO:0000313" key="2">
    <source>
        <dbReference type="EMBL" id="ABJ81375.1"/>
    </source>
</evidence>
<dbReference type="HOGENOM" id="CLU_056083_0_0_0"/>
<dbReference type="PANTHER" id="PTHR34571:SF1">
    <property type="entry name" value="(S)-UREIDOGLYCINE AMINOHYDROLASE"/>
    <property type="match status" value="1"/>
</dbReference>
<dbReference type="AlphaFoldDB" id="Q02C41"/>
<dbReference type="OrthoDB" id="9814939at2"/>
<reference evidence="2" key="1">
    <citation type="submission" date="2006-10" db="EMBL/GenBank/DDBJ databases">
        <title>Complete sequence of Solibacter usitatus Ellin6076.</title>
        <authorList>
            <consortium name="US DOE Joint Genome Institute"/>
            <person name="Copeland A."/>
            <person name="Lucas S."/>
            <person name="Lapidus A."/>
            <person name="Barry K."/>
            <person name="Detter J.C."/>
            <person name="Glavina del Rio T."/>
            <person name="Hammon N."/>
            <person name="Israni S."/>
            <person name="Dalin E."/>
            <person name="Tice H."/>
            <person name="Pitluck S."/>
            <person name="Thompson L.S."/>
            <person name="Brettin T."/>
            <person name="Bruce D."/>
            <person name="Han C."/>
            <person name="Tapia R."/>
            <person name="Gilna P."/>
            <person name="Schmutz J."/>
            <person name="Larimer F."/>
            <person name="Land M."/>
            <person name="Hauser L."/>
            <person name="Kyrpides N."/>
            <person name="Mikhailova N."/>
            <person name="Janssen P.H."/>
            <person name="Kuske C.R."/>
            <person name="Richardson P."/>
        </authorList>
    </citation>
    <scope>NUCLEOTIDE SEQUENCE</scope>
    <source>
        <strain evidence="2">Ellin6076</strain>
    </source>
</reference>
<dbReference type="eggNOG" id="COG3257">
    <property type="taxonomic scope" value="Bacteria"/>
</dbReference>
<organism evidence="2">
    <name type="scientific">Solibacter usitatus (strain Ellin6076)</name>
    <dbReference type="NCBI Taxonomy" id="234267"/>
    <lineage>
        <taxon>Bacteria</taxon>
        <taxon>Pseudomonadati</taxon>
        <taxon>Acidobacteriota</taxon>
        <taxon>Terriglobia</taxon>
        <taxon>Bryobacterales</taxon>
        <taxon>Solibacteraceae</taxon>
        <taxon>Candidatus Solibacter</taxon>
    </lineage>
</organism>
<dbReference type="PANTHER" id="PTHR34571">
    <property type="entry name" value="(S)-UREIDOGLYCINE AMINOHYDROLASE"/>
    <property type="match status" value="1"/>
</dbReference>
<dbReference type="FunCoup" id="Q02C41">
    <property type="interactions" value="185"/>
</dbReference>
<dbReference type="InterPro" id="IPR011051">
    <property type="entry name" value="RmlC_Cupin_sf"/>
</dbReference>
<dbReference type="KEGG" id="sus:Acid_0363"/>
<dbReference type="NCBIfam" id="TIGR03214">
    <property type="entry name" value="ura-cupin"/>
    <property type="match status" value="1"/>
</dbReference>
<dbReference type="Pfam" id="PF07883">
    <property type="entry name" value="Cupin_2"/>
    <property type="match status" value="1"/>
</dbReference>
<evidence type="ECO:0000259" key="1">
    <source>
        <dbReference type="Pfam" id="PF07883"/>
    </source>
</evidence>
<dbReference type="EMBL" id="CP000473">
    <property type="protein sequence ID" value="ABJ81375.1"/>
    <property type="molecule type" value="Genomic_DNA"/>
</dbReference>